<dbReference type="EMBL" id="JOTM01000004">
    <property type="protein sequence ID" value="KEK24937.1"/>
    <property type="molecule type" value="Genomic_DNA"/>
</dbReference>
<feature type="chain" id="PRO_5038923231" description="Phr family secreted Rap phosphatase inhibitor" evidence="2">
    <location>
        <begin position="21"/>
        <end position="73"/>
    </location>
</feature>
<keyword evidence="2" id="KW-0732">Signal</keyword>
<reference evidence="3 4" key="1">
    <citation type="submission" date="2014-06" db="EMBL/GenBank/DDBJ databases">
        <title>Draft genome sequence of Bacillus gaemokensis JCM 15801 (MCCC 1A00707).</title>
        <authorList>
            <person name="Lai Q."/>
            <person name="Liu Y."/>
            <person name="Shao Z."/>
        </authorList>
    </citation>
    <scope>NUCLEOTIDE SEQUENCE [LARGE SCALE GENOMIC DNA]</scope>
    <source>
        <strain evidence="3 4">JCM 15801</strain>
    </source>
</reference>
<feature type="signal peptide" evidence="2">
    <location>
        <begin position="1"/>
        <end position="20"/>
    </location>
</feature>
<dbReference type="OrthoDB" id="2942733at2"/>
<gene>
    <name evidence="3" type="ORF">BAGA_21930</name>
</gene>
<evidence type="ECO:0008006" key="5">
    <source>
        <dbReference type="Google" id="ProtNLM"/>
    </source>
</evidence>
<sequence>MKKVRVTVMGITLASILLLGFNNSLTNQSLNIGETGAPQRPNLTYNIGDTPAPAEARGDTGGIVSNESHADHF</sequence>
<keyword evidence="4" id="KW-1185">Reference proteome</keyword>
<feature type="region of interest" description="Disordered" evidence="1">
    <location>
        <begin position="49"/>
        <end position="73"/>
    </location>
</feature>
<comment type="caution">
    <text evidence="3">The sequence shown here is derived from an EMBL/GenBank/DDBJ whole genome shotgun (WGS) entry which is preliminary data.</text>
</comment>
<evidence type="ECO:0000256" key="1">
    <source>
        <dbReference type="SAM" id="MobiDB-lite"/>
    </source>
</evidence>
<evidence type="ECO:0000313" key="3">
    <source>
        <dbReference type="EMBL" id="KEK24937.1"/>
    </source>
</evidence>
<dbReference type="AlphaFoldDB" id="A0A073KEU5"/>
<name>A0A073KEU5_9BACI</name>
<evidence type="ECO:0000256" key="2">
    <source>
        <dbReference type="SAM" id="SignalP"/>
    </source>
</evidence>
<dbReference type="RefSeq" id="WP_033673948.1">
    <property type="nucleotide sequence ID" value="NZ_JOTM01000004.1"/>
</dbReference>
<evidence type="ECO:0000313" key="4">
    <source>
        <dbReference type="Proteomes" id="UP000027778"/>
    </source>
</evidence>
<proteinExistence type="predicted"/>
<dbReference type="Proteomes" id="UP000027778">
    <property type="component" value="Unassembled WGS sequence"/>
</dbReference>
<dbReference type="STRING" id="574375.AZF08_12930"/>
<accession>A0A073KEU5</accession>
<protein>
    <recommendedName>
        <fullName evidence="5">Phr family secreted Rap phosphatase inhibitor</fullName>
    </recommendedName>
</protein>
<organism evidence="3 4">
    <name type="scientific">Bacillus gaemokensis</name>
    <dbReference type="NCBI Taxonomy" id="574375"/>
    <lineage>
        <taxon>Bacteria</taxon>
        <taxon>Bacillati</taxon>
        <taxon>Bacillota</taxon>
        <taxon>Bacilli</taxon>
        <taxon>Bacillales</taxon>
        <taxon>Bacillaceae</taxon>
        <taxon>Bacillus</taxon>
        <taxon>Bacillus cereus group</taxon>
    </lineage>
</organism>